<dbReference type="Proteomes" id="UP000295345">
    <property type="component" value="Unassembled WGS sequence"/>
</dbReference>
<feature type="domain" description="MvdD-like pre-ATP grasp" evidence="1">
    <location>
        <begin position="16"/>
        <end position="131"/>
    </location>
</feature>
<reference evidence="2 3" key="1">
    <citation type="submission" date="2019-03" db="EMBL/GenBank/DDBJ databases">
        <title>Draft genome sequences of novel Actinobacteria.</title>
        <authorList>
            <person name="Sahin N."/>
            <person name="Ay H."/>
            <person name="Saygin H."/>
        </authorList>
    </citation>
    <scope>NUCLEOTIDE SEQUENCE [LARGE SCALE GENOMIC DNA]</scope>
    <source>
        <strain evidence="2 3">DSM 41900</strain>
    </source>
</reference>
<protein>
    <recommendedName>
        <fullName evidence="1">MvdD-like pre-ATP grasp domain-containing protein</fullName>
    </recommendedName>
</protein>
<dbReference type="RefSeq" id="WP_132817044.1">
    <property type="nucleotide sequence ID" value="NZ_SMKI01000052.1"/>
</dbReference>
<accession>A0A4R4TQ84</accession>
<evidence type="ECO:0000313" key="3">
    <source>
        <dbReference type="Proteomes" id="UP000295345"/>
    </source>
</evidence>
<dbReference type="PANTHER" id="PTHR21621">
    <property type="entry name" value="RIBOSOMAL PROTEIN S6 MODIFICATION PROTEIN"/>
    <property type="match status" value="1"/>
</dbReference>
<dbReference type="AlphaFoldDB" id="A0A4R4TQ84"/>
<dbReference type="SUPFAM" id="SSF56059">
    <property type="entry name" value="Glutathione synthetase ATP-binding domain-like"/>
    <property type="match status" value="1"/>
</dbReference>
<dbReference type="PANTHER" id="PTHR21621:SF0">
    <property type="entry name" value="BETA-CITRYLGLUTAMATE SYNTHASE B-RELATED"/>
    <property type="match status" value="1"/>
</dbReference>
<keyword evidence="3" id="KW-1185">Reference proteome</keyword>
<name>A0A4R4TQ84_9ACTN</name>
<dbReference type="GO" id="GO:0005737">
    <property type="term" value="C:cytoplasm"/>
    <property type="evidence" value="ECO:0007669"/>
    <property type="project" value="TreeGrafter"/>
</dbReference>
<dbReference type="Pfam" id="PF21068">
    <property type="entry name" value="ATPgraspMvdD"/>
    <property type="match status" value="1"/>
</dbReference>
<evidence type="ECO:0000259" key="1">
    <source>
        <dbReference type="Pfam" id="PF21068"/>
    </source>
</evidence>
<comment type="caution">
    <text evidence="2">The sequence shown here is derived from an EMBL/GenBank/DDBJ whole genome shotgun (WGS) entry which is preliminary data.</text>
</comment>
<gene>
    <name evidence="2" type="ORF">E1283_07130</name>
</gene>
<dbReference type="EMBL" id="SMKI01000052">
    <property type="protein sequence ID" value="TDC77502.1"/>
    <property type="molecule type" value="Genomic_DNA"/>
</dbReference>
<proteinExistence type="predicted"/>
<dbReference type="Gene3D" id="3.30.470.20">
    <property type="entry name" value="ATP-grasp fold, B domain"/>
    <property type="match status" value="1"/>
</dbReference>
<dbReference type="GO" id="GO:0009432">
    <property type="term" value="P:SOS response"/>
    <property type="evidence" value="ECO:0007669"/>
    <property type="project" value="TreeGrafter"/>
</dbReference>
<dbReference type="OrthoDB" id="9794735at2"/>
<organism evidence="2 3">
    <name type="scientific">Streptomyces hainanensis</name>
    <dbReference type="NCBI Taxonomy" id="402648"/>
    <lineage>
        <taxon>Bacteria</taxon>
        <taxon>Bacillati</taxon>
        <taxon>Actinomycetota</taxon>
        <taxon>Actinomycetes</taxon>
        <taxon>Kitasatosporales</taxon>
        <taxon>Streptomycetaceae</taxon>
        <taxon>Streptomyces</taxon>
    </lineage>
</organism>
<dbReference type="GO" id="GO:0018169">
    <property type="term" value="F:ribosomal S6-glutamic acid ligase activity"/>
    <property type="evidence" value="ECO:0007669"/>
    <property type="project" value="TreeGrafter"/>
</dbReference>
<sequence length="363" mass="40626">MNTATVPIQRTAPRLLVITAALDPTADLVLRELNHRGVAFLRVDLADFPRRLRLTTQLRPDGSWGGSLTDGRREIDLAELRAIWWRKPGSFGFTEGMSAPERGWADKQARAGFLGTLNSLPQVVWINRPEHNARCDKPRQLAAAARLGFAVPDTVITTDPGEAAAFAERHRGLVVTKTLGGIVYEEDGQRGGLYTYPIPQGRADDDRIALTAHLFQQRIVDKEFEIRVTVVGDRVFPVEVHAPEGAGRVDWRRDTPNLTYRSTVLPSPMSERILMLTRRFALKFAALDFIVDSRGTHYLVDVNPNGQWSWIPEFRQRVPQALADLLEQESQGAWRRSHVPRARHLAIVGRDPLPTSPFGDGAM</sequence>
<evidence type="ECO:0000313" key="2">
    <source>
        <dbReference type="EMBL" id="TDC77502.1"/>
    </source>
</evidence>
<dbReference type="InterPro" id="IPR048936">
    <property type="entry name" value="MvdD-like_ATPgrasp"/>
</dbReference>